<dbReference type="OrthoDB" id="6890884at2"/>
<dbReference type="RefSeq" id="WP_107867075.1">
    <property type="nucleotide sequence ID" value="NZ_QAON01000036.1"/>
</dbReference>
<proteinExistence type="predicted"/>
<dbReference type="Proteomes" id="UP000244223">
    <property type="component" value="Unassembled WGS sequence"/>
</dbReference>
<dbReference type="AlphaFoldDB" id="A0A2T5ISA7"/>
<evidence type="ECO:0000313" key="1">
    <source>
        <dbReference type="EMBL" id="PTQ86697.1"/>
    </source>
</evidence>
<reference evidence="1 2" key="1">
    <citation type="submission" date="2018-04" db="EMBL/GenBank/DDBJ databases">
        <title>Genomic Encyclopedia of Archaeal and Bacterial Type Strains, Phase II (KMG-II): from individual species to whole genera.</title>
        <authorList>
            <person name="Goeker M."/>
        </authorList>
    </citation>
    <scope>NUCLEOTIDE SEQUENCE [LARGE SCALE GENOMIC DNA]</scope>
    <source>
        <strain evidence="1 2">DSM 5822</strain>
    </source>
</reference>
<gene>
    <name evidence="1" type="ORF">C8N29_13610</name>
</gene>
<sequence>MPVSVYGFIEGFTNGVEDAHNLLQLQALPEIGTYLTKCLFSFVPQSKFHAYYGSHIHFAAGYKEFYGLNEEWLKEFESLLSNLYWSKAEIILTWSKECYLWSSDYSSDRKSEAPNKIVSRTRFESAWELKEIPWDS</sequence>
<comment type="caution">
    <text evidence="1">The sequence shown here is derived from an EMBL/GenBank/DDBJ whole genome shotgun (WGS) entry which is preliminary data.</text>
</comment>
<evidence type="ECO:0000313" key="2">
    <source>
        <dbReference type="Proteomes" id="UP000244223"/>
    </source>
</evidence>
<accession>A0A2T5ISA7</accession>
<name>A0A2T5ISA7_9GAMM</name>
<organism evidence="1 2">
    <name type="scientific">Agitococcus lubricus</name>
    <dbReference type="NCBI Taxonomy" id="1077255"/>
    <lineage>
        <taxon>Bacteria</taxon>
        <taxon>Pseudomonadati</taxon>
        <taxon>Pseudomonadota</taxon>
        <taxon>Gammaproteobacteria</taxon>
        <taxon>Moraxellales</taxon>
        <taxon>Moraxellaceae</taxon>
        <taxon>Agitococcus</taxon>
    </lineage>
</organism>
<dbReference type="EMBL" id="QAON01000036">
    <property type="protein sequence ID" value="PTQ86697.1"/>
    <property type="molecule type" value="Genomic_DNA"/>
</dbReference>
<keyword evidence="2" id="KW-1185">Reference proteome</keyword>
<protein>
    <submittedName>
        <fullName evidence="1">Uncharacterized protein</fullName>
    </submittedName>
</protein>